<feature type="compositionally biased region" description="Basic and acidic residues" evidence="1">
    <location>
        <begin position="375"/>
        <end position="386"/>
    </location>
</feature>
<dbReference type="InterPro" id="IPR000086">
    <property type="entry name" value="NUDIX_hydrolase_dom"/>
</dbReference>
<feature type="region of interest" description="Disordered" evidence="1">
    <location>
        <begin position="375"/>
        <end position="394"/>
    </location>
</feature>
<feature type="region of interest" description="Disordered" evidence="1">
    <location>
        <begin position="1"/>
        <end position="28"/>
    </location>
</feature>
<accession>A0A7S4RIL6</accession>
<feature type="region of interest" description="Disordered" evidence="1">
    <location>
        <begin position="99"/>
        <end position="126"/>
    </location>
</feature>
<protein>
    <recommendedName>
        <fullName evidence="2">Nudix hydrolase domain-containing protein</fullName>
    </recommendedName>
</protein>
<feature type="compositionally biased region" description="Polar residues" evidence="1">
    <location>
        <begin position="443"/>
        <end position="473"/>
    </location>
</feature>
<dbReference type="CDD" id="cd02883">
    <property type="entry name" value="NUDIX_Hydrolase"/>
    <property type="match status" value="1"/>
</dbReference>
<proteinExistence type="predicted"/>
<evidence type="ECO:0000256" key="1">
    <source>
        <dbReference type="SAM" id="MobiDB-lite"/>
    </source>
</evidence>
<feature type="domain" description="Nudix hydrolase" evidence="2">
    <location>
        <begin position="177"/>
        <end position="364"/>
    </location>
</feature>
<evidence type="ECO:0000259" key="2">
    <source>
        <dbReference type="PROSITE" id="PS51462"/>
    </source>
</evidence>
<feature type="region of interest" description="Disordered" evidence="1">
    <location>
        <begin position="401"/>
        <end position="479"/>
    </location>
</feature>
<reference evidence="3" key="1">
    <citation type="submission" date="2021-01" db="EMBL/GenBank/DDBJ databases">
        <authorList>
            <person name="Corre E."/>
            <person name="Pelletier E."/>
            <person name="Niang G."/>
            <person name="Scheremetjew M."/>
            <person name="Finn R."/>
            <person name="Kale V."/>
            <person name="Holt S."/>
            <person name="Cochrane G."/>
            <person name="Meng A."/>
            <person name="Brown T."/>
            <person name="Cohen L."/>
        </authorList>
    </citation>
    <scope>NUCLEOTIDE SEQUENCE</scope>
    <source>
        <strain evidence="3">GSO104</strain>
    </source>
</reference>
<dbReference type="EMBL" id="HBNS01024582">
    <property type="protein sequence ID" value="CAE4615723.1"/>
    <property type="molecule type" value="Transcribed_RNA"/>
</dbReference>
<evidence type="ECO:0000313" key="3">
    <source>
        <dbReference type="EMBL" id="CAE4615723.1"/>
    </source>
</evidence>
<sequence>MANNTTKAEKELNGTEFIAASNGSKRPSVQEELELLRKQRGMATNLKTQLFSNKGALLLDKDAMDKQRQQEQRQKDIDAVIPRGSKSAVALMKAALAASNSSAPATPPPSVRKKITLPTPSKSPTVLPLEEFHKTLKSQTQQQTAQKLKALTVLHNPNPSHSTPGNGTLPYYKYDGIDHRGFVFVVHDDYGLMLLHCTRKKKKGDHFQLPGGHVDDVEFKEAAKTYPGDPNKQLLHAAQTGAARELYEETGLDVRSTLTRLRPATLFNSAKDENEKKKGELECMLKHRLYFFLSVTDDDFWIKNIHSETEIKSMKLASPMDKVGSNLMIKLSEEHSGFQFIKDPKVSADLLKSHSKGVGREALLLAMNIAELDNHQDYPTPKKESSSKNYDNEEGDMVAVEEKKEHDSAGKSSSTNCDDLVVEPPPKNELYKKQHNEQDTDDGTTATKQYNGQDTNDGAATTKQYNEQDTNDGTTTTTTATRELPLDLLVKPKRKDGVFSCCTSCF</sequence>
<dbReference type="SUPFAM" id="SSF55811">
    <property type="entry name" value="Nudix"/>
    <property type="match status" value="1"/>
</dbReference>
<feature type="compositionally biased region" description="Basic and acidic residues" evidence="1">
    <location>
        <begin position="429"/>
        <end position="438"/>
    </location>
</feature>
<name>A0A7S4RIL6_9STRA</name>
<dbReference type="AlphaFoldDB" id="A0A7S4RIL6"/>
<dbReference type="Gene3D" id="3.90.79.10">
    <property type="entry name" value="Nucleoside Triphosphate Pyrophosphohydrolase"/>
    <property type="match status" value="1"/>
</dbReference>
<dbReference type="InterPro" id="IPR015797">
    <property type="entry name" value="NUDIX_hydrolase-like_dom_sf"/>
</dbReference>
<organism evidence="3">
    <name type="scientific">Ditylum brightwellii</name>
    <dbReference type="NCBI Taxonomy" id="49249"/>
    <lineage>
        <taxon>Eukaryota</taxon>
        <taxon>Sar</taxon>
        <taxon>Stramenopiles</taxon>
        <taxon>Ochrophyta</taxon>
        <taxon>Bacillariophyta</taxon>
        <taxon>Mediophyceae</taxon>
        <taxon>Lithodesmiophycidae</taxon>
        <taxon>Lithodesmiales</taxon>
        <taxon>Lithodesmiaceae</taxon>
        <taxon>Ditylum</taxon>
    </lineage>
</organism>
<dbReference type="Pfam" id="PF00293">
    <property type="entry name" value="NUDIX"/>
    <property type="match status" value="1"/>
</dbReference>
<dbReference type="PROSITE" id="PS51462">
    <property type="entry name" value="NUDIX"/>
    <property type="match status" value="1"/>
</dbReference>
<gene>
    <name evidence="3" type="ORF">DBRI00130_LOCUS19370</name>
</gene>